<feature type="compositionally biased region" description="Basic and acidic residues" evidence="2">
    <location>
        <begin position="97"/>
        <end position="114"/>
    </location>
</feature>
<feature type="chain" id="PRO_5022884348" evidence="3">
    <location>
        <begin position="23"/>
        <end position="181"/>
    </location>
</feature>
<evidence type="ECO:0000259" key="4">
    <source>
        <dbReference type="Pfam" id="PF00080"/>
    </source>
</evidence>
<dbReference type="Pfam" id="PF00080">
    <property type="entry name" value="Sod_Cu"/>
    <property type="match status" value="1"/>
</dbReference>
<feature type="domain" description="Superoxide dismutase copper/zinc binding" evidence="4">
    <location>
        <begin position="43"/>
        <end position="174"/>
    </location>
</feature>
<keyword evidence="3" id="KW-0732">Signal</keyword>
<protein>
    <submittedName>
        <fullName evidence="5">Superoxide dismutase [Cu-Zn] SodC2</fullName>
    </submittedName>
</protein>
<dbReference type="PANTHER" id="PTHR10003">
    <property type="entry name" value="SUPEROXIDE DISMUTASE CU-ZN -RELATED"/>
    <property type="match status" value="1"/>
</dbReference>
<evidence type="ECO:0000256" key="2">
    <source>
        <dbReference type="SAM" id="MobiDB-lite"/>
    </source>
</evidence>
<dbReference type="NCBIfam" id="NF007628">
    <property type="entry name" value="PRK10290.1"/>
    <property type="match status" value="1"/>
</dbReference>
<sequence length="181" mass="18703">MRKTLMCMTAMALCVAAATAVAQTRTTVTLNLINDKGPGAAIGSVVFIDTPKGLAIEPNLTGLPPGSHGFHVHEKPNCGPAEQDGKMVPGLAAGGHYDPKDSKAHRGPEHEGHLGDLPLLVVEKDGVSTAKMLAPRLKVADLRGRSLMVHAGGDNYADQPQPLGGGGGRIACGVFDIKMAN</sequence>
<dbReference type="OrthoDB" id="5431326at2"/>
<name>A0A5C8PAB7_9HYPH</name>
<dbReference type="SUPFAM" id="SSF49329">
    <property type="entry name" value="Cu,Zn superoxide dismutase-like"/>
    <property type="match status" value="1"/>
</dbReference>
<evidence type="ECO:0000256" key="3">
    <source>
        <dbReference type="SAM" id="SignalP"/>
    </source>
</evidence>
<dbReference type="InterPro" id="IPR001424">
    <property type="entry name" value="SOD_Cu_Zn_dom"/>
</dbReference>
<dbReference type="Proteomes" id="UP000321638">
    <property type="component" value="Unassembled WGS sequence"/>
</dbReference>
<dbReference type="Gene3D" id="2.60.40.200">
    <property type="entry name" value="Superoxide dismutase, copper/zinc binding domain"/>
    <property type="match status" value="1"/>
</dbReference>
<dbReference type="EMBL" id="VDUZ01000054">
    <property type="protein sequence ID" value="TXL70731.1"/>
    <property type="molecule type" value="Genomic_DNA"/>
</dbReference>
<gene>
    <name evidence="5" type="ORF">FHP25_33155</name>
</gene>
<evidence type="ECO:0000313" key="5">
    <source>
        <dbReference type="EMBL" id="TXL70731.1"/>
    </source>
</evidence>
<dbReference type="InterPro" id="IPR036423">
    <property type="entry name" value="SOD-like_Cu/Zn_dom_sf"/>
</dbReference>
<dbReference type="CDD" id="cd00305">
    <property type="entry name" value="Cu-Zn_Superoxide_Dismutase"/>
    <property type="match status" value="1"/>
</dbReference>
<evidence type="ECO:0000313" key="6">
    <source>
        <dbReference type="Proteomes" id="UP000321638"/>
    </source>
</evidence>
<feature type="region of interest" description="Disordered" evidence="2">
    <location>
        <begin position="93"/>
        <end position="114"/>
    </location>
</feature>
<comment type="caution">
    <text evidence="5">The sequence shown here is derived from an EMBL/GenBank/DDBJ whole genome shotgun (WGS) entry which is preliminary data.</text>
</comment>
<dbReference type="AlphaFoldDB" id="A0A5C8PAB7"/>
<dbReference type="GO" id="GO:0006801">
    <property type="term" value="P:superoxide metabolic process"/>
    <property type="evidence" value="ECO:0007669"/>
    <property type="project" value="InterPro"/>
</dbReference>
<dbReference type="RefSeq" id="WP_147851297.1">
    <property type="nucleotide sequence ID" value="NZ_VDUZ01000054.1"/>
</dbReference>
<dbReference type="InterPro" id="IPR024134">
    <property type="entry name" value="SOD_Cu/Zn_/chaperone"/>
</dbReference>
<evidence type="ECO:0000256" key="1">
    <source>
        <dbReference type="ARBA" id="ARBA00010457"/>
    </source>
</evidence>
<keyword evidence="6" id="KW-1185">Reference proteome</keyword>
<proteinExistence type="inferred from homology"/>
<reference evidence="5 6" key="1">
    <citation type="submission" date="2019-06" db="EMBL/GenBank/DDBJ databases">
        <title>New taxonomy in bacterial strain CC-CFT640, isolated from vineyard.</title>
        <authorList>
            <person name="Lin S.-Y."/>
            <person name="Tsai C.-F."/>
            <person name="Young C.-C."/>
        </authorList>
    </citation>
    <scope>NUCLEOTIDE SEQUENCE [LARGE SCALE GENOMIC DNA]</scope>
    <source>
        <strain evidence="5 6">CC-CFT640</strain>
    </source>
</reference>
<organism evidence="5 6">
    <name type="scientific">Vineibacter terrae</name>
    <dbReference type="NCBI Taxonomy" id="2586908"/>
    <lineage>
        <taxon>Bacteria</taxon>
        <taxon>Pseudomonadati</taxon>
        <taxon>Pseudomonadota</taxon>
        <taxon>Alphaproteobacteria</taxon>
        <taxon>Hyphomicrobiales</taxon>
        <taxon>Vineibacter</taxon>
    </lineage>
</organism>
<accession>A0A5C8PAB7</accession>
<comment type="similarity">
    <text evidence="1">Belongs to the Cu-Zn superoxide dismutase family.</text>
</comment>
<feature type="signal peptide" evidence="3">
    <location>
        <begin position="1"/>
        <end position="22"/>
    </location>
</feature>
<dbReference type="GO" id="GO:0005507">
    <property type="term" value="F:copper ion binding"/>
    <property type="evidence" value="ECO:0007669"/>
    <property type="project" value="InterPro"/>
</dbReference>